<gene>
    <name evidence="9" type="primary">manX_3</name>
    <name evidence="9" type="ORF">M132T_16850</name>
</gene>
<comment type="subcellular location">
    <subcellularLocation>
        <location evidence="1">Cytoplasm</location>
    </subcellularLocation>
</comment>
<proteinExistence type="predicted"/>
<dbReference type="InterPro" id="IPR036662">
    <property type="entry name" value="PTS_EIIA_man-typ_sf"/>
</dbReference>
<keyword evidence="7" id="KW-0418">Kinase</keyword>
<keyword evidence="5" id="KW-0808">Transferase</keyword>
<dbReference type="GO" id="GO:0005737">
    <property type="term" value="C:cytoplasm"/>
    <property type="evidence" value="ECO:0007669"/>
    <property type="project" value="UniProtKB-SubCell"/>
</dbReference>
<reference evidence="9" key="1">
    <citation type="submission" date="2019-08" db="EMBL/GenBank/DDBJ databases">
        <title>Marinilactibacillus psychrotolerans M13-2T whole genome sequencing project.</title>
        <authorList>
            <person name="Ishikawa M."/>
            <person name="Suzuki T."/>
            <person name="Matsutani M."/>
        </authorList>
    </citation>
    <scope>NUCLEOTIDE SEQUENCE</scope>
    <source>
        <strain evidence="9">M13-2T</strain>
    </source>
</reference>
<accession>A0AAV3WWY4</accession>
<dbReference type="GeneID" id="96911363"/>
<keyword evidence="4" id="KW-0762">Sugar transport</keyword>
<dbReference type="PANTHER" id="PTHR33799:SF1">
    <property type="entry name" value="PTS SYSTEM MANNOSE-SPECIFIC EIIAB COMPONENT-RELATED"/>
    <property type="match status" value="1"/>
</dbReference>
<dbReference type="PROSITE" id="PS51096">
    <property type="entry name" value="PTS_EIIA_TYPE_4"/>
    <property type="match status" value="1"/>
</dbReference>
<feature type="domain" description="PTS EIIA type-4" evidence="8">
    <location>
        <begin position="2"/>
        <end position="123"/>
    </location>
</feature>
<evidence type="ECO:0000259" key="8">
    <source>
        <dbReference type="PROSITE" id="PS51096"/>
    </source>
</evidence>
<name>A0AAV3WWY4_9LACT</name>
<keyword evidence="6" id="KW-0598">Phosphotransferase system</keyword>
<evidence type="ECO:0000256" key="6">
    <source>
        <dbReference type="ARBA" id="ARBA00022683"/>
    </source>
</evidence>
<dbReference type="PANTHER" id="PTHR33799">
    <property type="entry name" value="PTS PERMEASE-RELATED-RELATED"/>
    <property type="match status" value="1"/>
</dbReference>
<dbReference type="InterPro" id="IPR033887">
    <property type="entry name" value="PTS_IIA_man"/>
</dbReference>
<protein>
    <submittedName>
        <fullName evidence="9">Mannose/fructose-specific PTS system IIA component</fullName>
    </submittedName>
</protein>
<dbReference type="Gene3D" id="3.40.50.510">
    <property type="entry name" value="Phosphotransferase system, mannose-type IIA component"/>
    <property type="match status" value="1"/>
</dbReference>
<dbReference type="InterPro" id="IPR051471">
    <property type="entry name" value="Bacterial_PTS_sugar_comp"/>
</dbReference>
<evidence type="ECO:0000313" key="10">
    <source>
        <dbReference type="Proteomes" id="UP000887127"/>
    </source>
</evidence>
<dbReference type="GO" id="GO:0016020">
    <property type="term" value="C:membrane"/>
    <property type="evidence" value="ECO:0007669"/>
    <property type="project" value="InterPro"/>
</dbReference>
<dbReference type="CDD" id="cd00006">
    <property type="entry name" value="PTS_IIA_man"/>
    <property type="match status" value="1"/>
</dbReference>
<evidence type="ECO:0000256" key="1">
    <source>
        <dbReference type="ARBA" id="ARBA00004496"/>
    </source>
</evidence>
<evidence type="ECO:0000256" key="4">
    <source>
        <dbReference type="ARBA" id="ARBA00022597"/>
    </source>
</evidence>
<dbReference type="GO" id="GO:0009401">
    <property type="term" value="P:phosphoenolpyruvate-dependent sugar phosphotransferase system"/>
    <property type="evidence" value="ECO:0007669"/>
    <property type="project" value="UniProtKB-KW"/>
</dbReference>
<keyword evidence="3" id="KW-0963">Cytoplasm</keyword>
<keyword evidence="2" id="KW-0813">Transport</keyword>
<dbReference type="Proteomes" id="UP000887127">
    <property type="component" value="Unassembled WGS sequence"/>
</dbReference>
<dbReference type="EMBL" id="BKBI01000011">
    <property type="protein sequence ID" value="GEQ36177.1"/>
    <property type="molecule type" value="Genomic_DNA"/>
</dbReference>
<dbReference type="SUPFAM" id="SSF53062">
    <property type="entry name" value="PTS system fructose IIA component-like"/>
    <property type="match status" value="1"/>
</dbReference>
<evidence type="ECO:0000313" key="9">
    <source>
        <dbReference type="EMBL" id="GEQ36177.1"/>
    </source>
</evidence>
<evidence type="ECO:0000256" key="2">
    <source>
        <dbReference type="ARBA" id="ARBA00022448"/>
    </source>
</evidence>
<organism evidence="9 10">
    <name type="scientific">Marinilactibacillus psychrotolerans</name>
    <dbReference type="NCBI Taxonomy" id="191770"/>
    <lineage>
        <taxon>Bacteria</taxon>
        <taxon>Bacillati</taxon>
        <taxon>Bacillota</taxon>
        <taxon>Bacilli</taxon>
        <taxon>Lactobacillales</taxon>
        <taxon>Carnobacteriaceae</taxon>
        <taxon>Marinilactibacillus</taxon>
    </lineage>
</organism>
<evidence type="ECO:0000256" key="7">
    <source>
        <dbReference type="ARBA" id="ARBA00022777"/>
    </source>
</evidence>
<dbReference type="AlphaFoldDB" id="A0AAV3WWY4"/>
<sequence>MRRKIILASHGNFATGILSSLELICGKNDNIVTIDAYMTADYNLNDEISKIMNENKGNELIVVTDIFGGSVNNEFLNYIHTENFYLIAGMNLPLVIELATQLEHTDSITALIKQALENSIMTIQFCNETIQNETEEEDF</sequence>
<evidence type="ECO:0000256" key="5">
    <source>
        <dbReference type="ARBA" id="ARBA00022679"/>
    </source>
</evidence>
<dbReference type="Pfam" id="PF03610">
    <property type="entry name" value="EIIA-man"/>
    <property type="match status" value="1"/>
</dbReference>
<dbReference type="GO" id="GO:0016301">
    <property type="term" value="F:kinase activity"/>
    <property type="evidence" value="ECO:0007669"/>
    <property type="project" value="UniProtKB-KW"/>
</dbReference>
<dbReference type="InterPro" id="IPR004701">
    <property type="entry name" value="PTS_EIIA_man-typ"/>
</dbReference>
<comment type="caution">
    <text evidence="9">The sequence shown here is derived from an EMBL/GenBank/DDBJ whole genome shotgun (WGS) entry which is preliminary data.</text>
</comment>
<dbReference type="RefSeq" id="WP_091761771.1">
    <property type="nucleotide sequence ID" value="NZ_BJVX01000008.1"/>
</dbReference>
<evidence type="ECO:0000256" key="3">
    <source>
        <dbReference type="ARBA" id="ARBA00022490"/>
    </source>
</evidence>